<evidence type="ECO:0000256" key="4">
    <source>
        <dbReference type="ARBA" id="ARBA00022691"/>
    </source>
</evidence>
<evidence type="ECO:0000256" key="2">
    <source>
        <dbReference type="ARBA" id="ARBA00022603"/>
    </source>
</evidence>
<accession>A0A5N6KNS0</accession>
<feature type="active site" evidence="5">
    <location>
        <position position="375"/>
    </location>
</feature>
<reference evidence="7 8" key="1">
    <citation type="submission" date="2019-06" db="EMBL/GenBank/DDBJ databases">
        <title>A chromosomal-level reference genome of Carpinus fangiana (Coryloideae, Betulaceae).</title>
        <authorList>
            <person name="Yang X."/>
            <person name="Wang Z."/>
            <person name="Zhang L."/>
            <person name="Hao G."/>
            <person name="Liu J."/>
            <person name="Yang Y."/>
        </authorList>
    </citation>
    <scope>NUCLEOTIDE SEQUENCE [LARGE SCALE GENOMIC DNA]</scope>
    <source>
        <strain evidence="7">Cfa_2016G</strain>
        <tissue evidence="7">Leaf</tissue>
    </source>
</reference>
<dbReference type="SUPFAM" id="SSF53335">
    <property type="entry name" value="S-adenosyl-L-methionine-dependent methyltransferases"/>
    <property type="match status" value="1"/>
</dbReference>
<evidence type="ECO:0000256" key="3">
    <source>
        <dbReference type="ARBA" id="ARBA00022679"/>
    </source>
</evidence>
<dbReference type="InterPro" id="IPR029063">
    <property type="entry name" value="SAM-dependent_MTases_sf"/>
</dbReference>
<evidence type="ECO:0000256" key="6">
    <source>
        <dbReference type="SAM" id="MobiDB-lite"/>
    </source>
</evidence>
<dbReference type="EMBL" id="VIBQ01000009">
    <property type="protein sequence ID" value="KAB8336911.1"/>
    <property type="molecule type" value="Genomic_DNA"/>
</dbReference>
<evidence type="ECO:0000256" key="5">
    <source>
        <dbReference type="PROSITE-ProRule" id="PRU01016"/>
    </source>
</evidence>
<feature type="region of interest" description="Disordered" evidence="6">
    <location>
        <begin position="35"/>
        <end position="64"/>
    </location>
</feature>
<dbReference type="Proteomes" id="UP000327013">
    <property type="component" value="Unassembled WGS sequence"/>
</dbReference>
<dbReference type="GO" id="GO:0005634">
    <property type="term" value="C:nucleus"/>
    <property type="evidence" value="ECO:0007669"/>
    <property type="project" value="TreeGrafter"/>
</dbReference>
<comment type="similarity">
    <text evidence="5">Belongs to the class I-like SAM-binding methyltransferase superfamily. C5-methyltransferase family.</text>
</comment>
<dbReference type="PANTHER" id="PTHR10629">
    <property type="entry name" value="CYTOSINE-SPECIFIC METHYLTRANSFERASE"/>
    <property type="match status" value="1"/>
</dbReference>
<keyword evidence="4 5" id="KW-0949">S-adenosyl-L-methionine</keyword>
<dbReference type="Gene3D" id="3.40.50.150">
    <property type="entry name" value="Vaccinia Virus protein VP39"/>
    <property type="match status" value="1"/>
</dbReference>
<dbReference type="GO" id="GO:0003677">
    <property type="term" value="F:DNA binding"/>
    <property type="evidence" value="ECO:0007669"/>
    <property type="project" value="TreeGrafter"/>
</dbReference>
<dbReference type="EC" id="2.1.1.37" evidence="1"/>
<dbReference type="GO" id="GO:0032259">
    <property type="term" value="P:methylation"/>
    <property type="evidence" value="ECO:0007669"/>
    <property type="project" value="UniProtKB-KW"/>
</dbReference>
<dbReference type="GO" id="GO:0044027">
    <property type="term" value="P:negative regulation of gene expression via chromosomal CpG island methylation"/>
    <property type="evidence" value="ECO:0007669"/>
    <property type="project" value="TreeGrafter"/>
</dbReference>
<dbReference type="PROSITE" id="PS51679">
    <property type="entry name" value="SAM_MT_C5"/>
    <property type="match status" value="1"/>
</dbReference>
<comment type="caution">
    <text evidence="7">The sequence shown here is derived from an EMBL/GenBank/DDBJ whole genome shotgun (WGS) entry which is preliminary data.</text>
</comment>
<gene>
    <name evidence="7" type="ORF">FH972_021218</name>
</gene>
<evidence type="ECO:0000313" key="8">
    <source>
        <dbReference type="Proteomes" id="UP000327013"/>
    </source>
</evidence>
<dbReference type="Pfam" id="PF00145">
    <property type="entry name" value="DNA_methylase"/>
    <property type="match status" value="2"/>
</dbReference>
<sequence>MTRSLPHRSRVVVGTEDNDDSFITISDDLPVRRETQNQARRANDSDEEAHFEENLSAPDLGPTDLHLDSAGGSLNLPWAETERINYRGTVYKRGDCVELKHPKPNKPRQGDFLQVYQIAENLTTNQVVLSGLLLRRNNATRGMLDPKLNELHLCLQIVGEIPNNPSAIFERGLVQVYIHEVVTKRKVIFTNHPAASATHRARDWSFREHAALHTRMHNYDEQKHRIFREEVLVCRWVFILRFINAEHKRSQKCHESELRRLSEKELRDGRVTATFLHQCKPTADIDLYLAFRGKDDPESDNYSFVDGFCGCGGTSEAAASVGYKIRCGFDHDETAVRAFQSNRNDSTDAIHCSSFEFIALAKHYAADVMHLSPPCQYFSPAHTREGQNDEQNTATLLSVGKLVDAGRPRVVTLEQTSGIINRHPQWFNALTNQFTTQNFGIRWRNIDFRDYGLAQRRSRLVILASCPGTCPPPFANQTHGQAPSLLPWNNIANVLATIPRSASHQGPAYSRGISMPSYNPTQRQAVCITRDGGQPTHNYHPSGLRTFNVRELAALQGFRHDFILPAVKAKHVIGNAVPPSAFAPFLRSVKTYLHKQDTWIVRETGRVHVIDD</sequence>
<organism evidence="7 8">
    <name type="scientific">Carpinus fangiana</name>
    <dbReference type="NCBI Taxonomy" id="176857"/>
    <lineage>
        <taxon>Eukaryota</taxon>
        <taxon>Viridiplantae</taxon>
        <taxon>Streptophyta</taxon>
        <taxon>Embryophyta</taxon>
        <taxon>Tracheophyta</taxon>
        <taxon>Spermatophyta</taxon>
        <taxon>Magnoliopsida</taxon>
        <taxon>eudicotyledons</taxon>
        <taxon>Gunneridae</taxon>
        <taxon>Pentapetalae</taxon>
        <taxon>rosids</taxon>
        <taxon>fabids</taxon>
        <taxon>Fagales</taxon>
        <taxon>Betulaceae</taxon>
        <taxon>Carpinus</taxon>
    </lineage>
</organism>
<dbReference type="OrthoDB" id="414133at2759"/>
<keyword evidence="8" id="KW-1185">Reference proteome</keyword>
<proteinExistence type="inferred from homology"/>
<name>A0A5N6KNS0_9ROSI</name>
<dbReference type="GO" id="GO:0003886">
    <property type="term" value="F:DNA (cytosine-5-)-methyltransferase activity"/>
    <property type="evidence" value="ECO:0007669"/>
    <property type="project" value="UniProtKB-EC"/>
</dbReference>
<dbReference type="Gene3D" id="3.90.120.10">
    <property type="entry name" value="DNA Methylase, subunit A, domain 2"/>
    <property type="match status" value="1"/>
</dbReference>
<protein>
    <recommendedName>
        <fullName evidence="1">DNA (cytosine-5-)-methyltransferase</fullName>
        <ecNumber evidence="1">2.1.1.37</ecNumber>
    </recommendedName>
</protein>
<evidence type="ECO:0000313" key="7">
    <source>
        <dbReference type="EMBL" id="KAB8336911.1"/>
    </source>
</evidence>
<dbReference type="PRINTS" id="PR00105">
    <property type="entry name" value="C5METTRFRASE"/>
</dbReference>
<dbReference type="AlphaFoldDB" id="A0A5N6KNS0"/>
<keyword evidence="3 5" id="KW-0808">Transferase</keyword>
<dbReference type="InterPro" id="IPR001525">
    <property type="entry name" value="C5_MeTfrase"/>
</dbReference>
<dbReference type="InterPro" id="IPR050390">
    <property type="entry name" value="C5-Methyltransferase"/>
</dbReference>
<keyword evidence="2 5" id="KW-0489">Methyltransferase</keyword>
<evidence type="ECO:0000256" key="1">
    <source>
        <dbReference type="ARBA" id="ARBA00011975"/>
    </source>
</evidence>
<dbReference type="PANTHER" id="PTHR10629:SF52">
    <property type="entry name" value="DNA (CYTOSINE-5)-METHYLTRANSFERASE 1"/>
    <property type="match status" value="1"/>
</dbReference>